<keyword evidence="2" id="KW-0812">Transmembrane</keyword>
<dbReference type="InterPro" id="IPR014911">
    <property type="entry name" value="PilS_N"/>
</dbReference>
<dbReference type="SUPFAM" id="SSF54523">
    <property type="entry name" value="Pili subunits"/>
    <property type="match status" value="1"/>
</dbReference>
<dbReference type="GO" id="GO:0016020">
    <property type="term" value="C:membrane"/>
    <property type="evidence" value="ECO:0007669"/>
    <property type="project" value="UniProtKB-SubCell"/>
</dbReference>
<name>A0A1B0Y258_SALER</name>
<dbReference type="EMBL" id="KU934209">
    <property type="protein sequence ID" value="ANJ15712.1"/>
    <property type="molecule type" value="Genomic_DNA"/>
</dbReference>
<reference evidence="4" key="2">
    <citation type="submission" date="2016-03" db="EMBL/GenBank/DDBJ databases">
        <authorList>
            <person name="Ploux O."/>
        </authorList>
    </citation>
    <scope>NUCLEOTIDE SEQUENCE</scope>
    <source>
        <strain evidence="4">SC23</strain>
        <plasmid evidence="4">pSCS23</plasmid>
    </source>
</reference>
<feature type="domain" description="Type 4 secretion system PilS N-terminal" evidence="3">
    <location>
        <begin position="61"/>
        <end position="185"/>
    </location>
</feature>
<dbReference type="GeneID" id="39663074"/>
<keyword evidence="2" id="KW-1133">Transmembrane helix</keyword>
<dbReference type="AlphaFoldDB" id="A0A1B0Y258"/>
<reference evidence="4" key="1">
    <citation type="journal article" date="2016" name="J. Antimicrob. Chemother.">
        <title>Co-occurrence of mcr-1 and ESBL on a single plasmid in Salmonella enterica.</title>
        <authorList>
            <person name="Yang Y.Q."/>
            <person name="Zhang A.Y."/>
            <person name="Ma S.Z."/>
            <person name="Kong L.H."/>
            <person name="Li Y.X."/>
            <person name="Liu J.X."/>
            <person name="Davis M.A."/>
            <person name="Guo X.Y."/>
            <person name="Liu B.H."/>
            <person name="Lei C.W."/>
            <person name="Wang H.N."/>
        </authorList>
    </citation>
    <scope>NUCLEOTIDE SEQUENCE</scope>
    <source>
        <strain evidence="4">SC23</strain>
        <plasmid evidence="4">pSCS23</plasmid>
    </source>
</reference>
<sequence length="187" mass="20094">MSSINFLNMRSVLSSFSAHRRKEKEQDKGATLMEVLLVVGVIVVLAASAYKLYSMVQSNIQSSNEQNNVLTVIANMKSLKFQGRYTDSNYIKTLYAQGLLPSDMIADTTGASAKNPWGGSVTITTSSDKYSFNVVEANVPQKNCMAMVNALRSSSAISKINNTSTSTVSAATVCASDSNTLTFSTDS</sequence>
<keyword evidence="2" id="KW-0472">Membrane</keyword>
<proteinExistence type="predicted"/>
<geneLocation type="plasmid" evidence="4">
    <name>pSCS23</name>
</geneLocation>
<dbReference type="InterPro" id="IPR045584">
    <property type="entry name" value="Pilin-like"/>
</dbReference>
<comment type="subcellular location">
    <subcellularLocation>
        <location evidence="1">Membrane</location>
    </subcellularLocation>
</comment>
<accession>A0A1B0Y258</accession>
<gene>
    <name evidence="4" type="primary">pilS</name>
</gene>
<evidence type="ECO:0000313" key="4">
    <source>
        <dbReference type="EMBL" id="ANJ15712.1"/>
    </source>
</evidence>
<feature type="transmembrane region" description="Helical" evidence="2">
    <location>
        <begin position="30"/>
        <end position="53"/>
    </location>
</feature>
<organism evidence="4">
    <name type="scientific">Salmonella enterica</name>
    <name type="common">Salmonella choleraesuis</name>
    <dbReference type="NCBI Taxonomy" id="28901"/>
    <lineage>
        <taxon>Bacteria</taxon>
        <taxon>Pseudomonadati</taxon>
        <taxon>Pseudomonadota</taxon>
        <taxon>Gammaproteobacteria</taxon>
        <taxon>Enterobacterales</taxon>
        <taxon>Enterobacteriaceae</taxon>
        <taxon>Salmonella</taxon>
    </lineage>
</organism>
<dbReference type="Gene3D" id="3.30.1690.10">
    <property type="entry name" value="TcpA-like pilin"/>
    <property type="match status" value="1"/>
</dbReference>
<dbReference type="Pfam" id="PF08805">
    <property type="entry name" value="PilS"/>
    <property type="match status" value="1"/>
</dbReference>
<evidence type="ECO:0000256" key="1">
    <source>
        <dbReference type="ARBA" id="ARBA00004370"/>
    </source>
</evidence>
<dbReference type="RefSeq" id="WP_034169414.1">
    <property type="nucleotide sequence ID" value="NZ_CP060519.1"/>
</dbReference>
<evidence type="ECO:0000259" key="3">
    <source>
        <dbReference type="Pfam" id="PF08805"/>
    </source>
</evidence>
<keyword evidence="4" id="KW-0614">Plasmid</keyword>
<evidence type="ECO:0000256" key="2">
    <source>
        <dbReference type="SAM" id="Phobius"/>
    </source>
</evidence>
<protein>
    <submittedName>
        <fullName evidence="4">Type IV prepropilin</fullName>
    </submittedName>
</protein>